<evidence type="ECO:0000313" key="2">
    <source>
        <dbReference type="Proteomes" id="UP001148662"/>
    </source>
</evidence>
<keyword evidence="2" id="KW-1185">Reference proteome</keyword>
<dbReference type="Proteomes" id="UP001148662">
    <property type="component" value="Unassembled WGS sequence"/>
</dbReference>
<evidence type="ECO:0000313" key="1">
    <source>
        <dbReference type="EMBL" id="KAJ3528204.1"/>
    </source>
</evidence>
<comment type="caution">
    <text evidence="1">The sequence shown here is derived from an EMBL/GenBank/DDBJ whole genome shotgun (WGS) entry which is preliminary data.</text>
</comment>
<dbReference type="EMBL" id="JANHOG010002036">
    <property type="protein sequence ID" value="KAJ3528204.1"/>
    <property type="molecule type" value="Genomic_DNA"/>
</dbReference>
<sequence>MPTATTTFTAEDVDSSTTVISLKSSNTSQAAESSAAATLRSLYPRAAKAFLQRDINLTHTLLTSAFALISPPLHAGEDELSTYRRKWDILRITLETTVYASPPSLENPATFPPALRANQMLSPQSLVTALHERSLHLFTPSNPPTRPSPFFLPHQILVTLILASIKLGCPTVGKGIIEDWLARKNPEVLSSDEGHLGYIKVLELYCLHILPRLEEWDFAQDFLQYERELDEGVKRVSIS</sequence>
<proteinExistence type="predicted"/>
<accession>A0ACC1RYB2</accession>
<organism evidence="1 2">
    <name type="scientific">Phlebia brevispora</name>
    <dbReference type="NCBI Taxonomy" id="194682"/>
    <lineage>
        <taxon>Eukaryota</taxon>
        <taxon>Fungi</taxon>
        <taxon>Dikarya</taxon>
        <taxon>Basidiomycota</taxon>
        <taxon>Agaricomycotina</taxon>
        <taxon>Agaricomycetes</taxon>
        <taxon>Polyporales</taxon>
        <taxon>Meruliaceae</taxon>
        <taxon>Phlebia</taxon>
    </lineage>
</organism>
<protein>
    <submittedName>
        <fullName evidence="1">Uncharacterized protein</fullName>
    </submittedName>
</protein>
<gene>
    <name evidence="1" type="ORF">NM688_g8026</name>
</gene>
<reference evidence="1" key="1">
    <citation type="submission" date="2022-07" db="EMBL/GenBank/DDBJ databases">
        <title>Genome Sequence of Phlebia brevispora.</title>
        <authorList>
            <person name="Buettner E."/>
        </authorList>
    </citation>
    <scope>NUCLEOTIDE SEQUENCE</scope>
    <source>
        <strain evidence="1">MPL23</strain>
    </source>
</reference>
<name>A0ACC1RYB2_9APHY</name>